<evidence type="ECO:0000256" key="1">
    <source>
        <dbReference type="SAM" id="MobiDB-lite"/>
    </source>
</evidence>
<keyword evidence="4" id="KW-1185">Reference proteome</keyword>
<proteinExistence type="predicted"/>
<dbReference type="STRING" id="145857.GA0070616_4570"/>
<dbReference type="Pfam" id="PF10935">
    <property type="entry name" value="DUF2637"/>
    <property type="match status" value="1"/>
</dbReference>
<name>A0A1C6STR2_9ACTN</name>
<reference evidence="3 4" key="1">
    <citation type="submission" date="2016-06" db="EMBL/GenBank/DDBJ databases">
        <authorList>
            <person name="Kjaerup R.B."/>
            <person name="Dalgaard T.S."/>
            <person name="Juul-Madsen H.R."/>
        </authorList>
    </citation>
    <scope>NUCLEOTIDE SEQUENCE [LARGE SCALE GENOMIC DNA]</scope>
    <source>
        <strain evidence="3 4">DSM 43818</strain>
    </source>
</reference>
<evidence type="ECO:0000313" key="3">
    <source>
        <dbReference type="EMBL" id="SCL32848.1"/>
    </source>
</evidence>
<dbReference type="EMBL" id="FMHT01000003">
    <property type="protein sequence ID" value="SCL32848.1"/>
    <property type="molecule type" value="Genomic_DNA"/>
</dbReference>
<accession>A0A1C6STR2</accession>
<feature type="transmembrane region" description="Helical" evidence="2">
    <location>
        <begin position="38"/>
        <end position="59"/>
    </location>
</feature>
<dbReference type="InterPro" id="IPR021235">
    <property type="entry name" value="DUF2637"/>
</dbReference>
<keyword evidence="2" id="KW-1133">Transmembrane helix</keyword>
<feature type="transmembrane region" description="Helical" evidence="2">
    <location>
        <begin position="107"/>
        <end position="128"/>
    </location>
</feature>
<dbReference type="OrthoDB" id="3405422at2"/>
<dbReference type="AlphaFoldDB" id="A0A1C6STR2"/>
<keyword evidence="2" id="KW-0812">Transmembrane</keyword>
<feature type="transmembrane region" description="Helical" evidence="2">
    <location>
        <begin position="12"/>
        <end position="32"/>
    </location>
</feature>
<dbReference type="Proteomes" id="UP000199699">
    <property type="component" value="Unassembled WGS sequence"/>
</dbReference>
<gene>
    <name evidence="3" type="ORF">GA0070616_4570</name>
</gene>
<feature type="region of interest" description="Disordered" evidence="1">
    <location>
        <begin position="257"/>
        <end position="276"/>
    </location>
</feature>
<dbReference type="RefSeq" id="WP_091086727.1">
    <property type="nucleotide sequence ID" value="NZ_FMHT01000003.1"/>
</dbReference>
<organism evidence="3 4">
    <name type="scientific">Micromonospora nigra</name>
    <dbReference type="NCBI Taxonomy" id="145857"/>
    <lineage>
        <taxon>Bacteria</taxon>
        <taxon>Bacillati</taxon>
        <taxon>Actinomycetota</taxon>
        <taxon>Actinomycetes</taxon>
        <taxon>Micromonosporales</taxon>
        <taxon>Micromonosporaceae</taxon>
        <taxon>Micromonospora</taxon>
    </lineage>
</organism>
<feature type="transmembrane region" description="Helical" evidence="2">
    <location>
        <begin position="66"/>
        <end position="87"/>
    </location>
</feature>
<evidence type="ECO:0008006" key="5">
    <source>
        <dbReference type="Google" id="ProtNLM"/>
    </source>
</evidence>
<evidence type="ECO:0000256" key="2">
    <source>
        <dbReference type="SAM" id="Phobius"/>
    </source>
</evidence>
<feature type="region of interest" description="Disordered" evidence="1">
    <location>
        <begin position="164"/>
        <end position="198"/>
    </location>
</feature>
<sequence>MSPTPTGRGWAYFGAILGGALSIAANVAHSYIAGDPSWLKVVFSVAWPVLLFVGIEVLARVVFPRGIGYAALRFVGVGGVALVAAVVSYRHMSGLFEHYGEDPVTVAYGPLAVDGLLAVCSAALILTANKRGRVAEESPTEADWDEWAEELRVPAETNAQPIVEPAPADATPEPVEPVSNSHSGQDEAPEPEAPTDPRMVTALNNFAPLPEPGDPNRYPEIRRRAEAFNAENPARSQANIAELIGVPRRTLRDALAATAPKPADPPKLRVLTTQPS</sequence>
<protein>
    <recommendedName>
        <fullName evidence="5">DUF2637 domain-containing protein</fullName>
    </recommendedName>
</protein>
<keyword evidence="2" id="KW-0472">Membrane</keyword>
<evidence type="ECO:0000313" key="4">
    <source>
        <dbReference type="Proteomes" id="UP000199699"/>
    </source>
</evidence>